<dbReference type="Proteomes" id="UP000823847">
    <property type="component" value="Unassembled WGS sequence"/>
</dbReference>
<dbReference type="AlphaFoldDB" id="A0A9D1XSG1"/>
<feature type="region of interest" description="Disordered" evidence="1">
    <location>
        <begin position="173"/>
        <end position="202"/>
    </location>
</feature>
<dbReference type="EMBL" id="DXEN01000068">
    <property type="protein sequence ID" value="HIX86723.1"/>
    <property type="molecule type" value="Genomic_DNA"/>
</dbReference>
<gene>
    <name evidence="2" type="ORF">H9848_08990</name>
</gene>
<name>A0A9D1XSG1_9BACT</name>
<accession>A0A9D1XSG1</accession>
<proteinExistence type="predicted"/>
<evidence type="ECO:0000313" key="2">
    <source>
        <dbReference type="EMBL" id="HIX86723.1"/>
    </source>
</evidence>
<sequence length="258" mass="29858">MEAEELYRCLEDFSALNGDTLSGLREIITAYPYFQTARMLYLKNLFLSDKRSFPSELERMAVFVADRRKLFRLIEGDKYGWGVEPESRPEAGEKSADSFSLIDDFLASHGQEQEARGEKELLFQPSVSSDYILWALAEEERGGKEEPCEETPGKKLRHHDLIDSFIENDQRRVPGSRLGQREMAEEPALPEALPDEGHPQSLDDSCLTETLARIYIKQKRYEKALQIIQNLNLKYPEKNIYFADQIRFLEKLIINTKK</sequence>
<reference evidence="2" key="1">
    <citation type="journal article" date="2021" name="PeerJ">
        <title>Extensive microbial diversity within the chicken gut microbiome revealed by metagenomics and culture.</title>
        <authorList>
            <person name="Gilroy R."/>
            <person name="Ravi A."/>
            <person name="Getino M."/>
            <person name="Pursley I."/>
            <person name="Horton D.L."/>
            <person name="Alikhan N.F."/>
            <person name="Baker D."/>
            <person name="Gharbi K."/>
            <person name="Hall N."/>
            <person name="Watson M."/>
            <person name="Adriaenssens E.M."/>
            <person name="Foster-Nyarko E."/>
            <person name="Jarju S."/>
            <person name="Secka A."/>
            <person name="Antonio M."/>
            <person name="Oren A."/>
            <person name="Chaudhuri R.R."/>
            <person name="La Ragione R."/>
            <person name="Hildebrand F."/>
            <person name="Pallen M.J."/>
        </authorList>
    </citation>
    <scope>NUCLEOTIDE SEQUENCE</scope>
    <source>
        <strain evidence="2">ChiHecec2B26-12326</strain>
    </source>
</reference>
<evidence type="ECO:0000256" key="1">
    <source>
        <dbReference type="SAM" id="MobiDB-lite"/>
    </source>
</evidence>
<evidence type="ECO:0000313" key="3">
    <source>
        <dbReference type="Proteomes" id="UP000823847"/>
    </source>
</evidence>
<comment type="caution">
    <text evidence="2">The sequence shown here is derived from an EMBL/GenBank/DDBJ whole genome shotgun (WGS) entry which is preliminary data.</text>
</comment>
<organism evidence="2 3">
    <name type="scientific">Candidatus Parabacteroides intestinigallinarum</name>
    <dbReference type="NCBI Taxonomy" id="2838722"/>
    <lineage>
        <taxon>Bacteria</taxon>
        <taxon>Pseudomonadati</taxon>
        <taxon>Bacteroidota</taxon>
        <taxon>Bacteroidia</taxon>
        <taxon>Bacteroidales</taxon>
        <taxon>Tannerellaceae</taxon>
        <taxon>Parabacteroides</taxon>
    </lineage>
</organism>
<protein>
    <recommendedName>
        <fullName evidence="4">Tetratricopeptide repeat protein</fullName>
    </recommendedName>
</protein>
<reference evidence="2" key="2">
    <citation type="submission" date="2021-04" db="EMBL/GenBank/DDBJ databases">
        <authorList>
            <person name="Gilroy R."/>
        </authorList>
    </citation>
    <scope>NUCLEOTIDE SEQUENCE</scope>
    <source>
        <strain evidence="2">ChiHecec2B26-12326</strain>
    </source>
</reference>
<evidence type="ECO:0008006" key="4">
    <source>
        <dbReference type="Google" id="ProtNLM"/>
    </source>
</evidence>